<dbReference type="RefSeq" id="WP_076626347.1">
    <property type="nucleotide sequence ID" value="NZ_CP019312.1"/>
</dbReference>
<feature type="domain" description="DUF6455" evidence="1">
    <location>
        <begin position="4"/>
        <end position="83"/>
    </location>
</feature>
<evidence type="ECO:0000313" key="3">
    <source>
        <dbReference type="Proteomes" id="UP000186336"/>
    </source>
</evidence>
<dbReference type="AlphaFoldDB" id="A0A1P8MR75"/>
<evidence type="ECO:0000313" key="2">
    <source>
        <dbReference type="EMBL" id="APX10479.1"/>
    </source>
</evidence>
<name>A0A1P8MR75_9RHOB</name>
<keyword evidence="3" id="KW-1185">Reference proteome</keyword>
<reference evidence="2 3" key="1">
    <citation type="submission" date="2017-01" db="EMBL/GenBank/DDBJ databases">
        <title>Complete genome of Tateyamaria omphalii DOK1-4 isolated from seawater in Dokdo.</title>
        <authorList>
            <person name="Kim J.H."/>
            <person name="Chi W.-J."/>
        </authorList>
    </citation>
    <scope>NUCLEOTIDE SEQUENCE [LARGE SCALE GENOMIC DNA]</scope>
    <source>
        <strain evidence="2 3">DOK1-4</strain>
    </source>
</reference>
<organism evidence="2 3">
    <name type="scientific">Tateyamaria omphalii</name>
    <dbReference type="NCBI Taxonomy" id="299262"/>
    <lineage>
        <taxon>Bacteria</taxon>
        <taxon>Pseudomonadati</taxon>
        <taxon>Pseudomonadota</taxon>
        <taxon>Alphaproteobacteria</taxon>
        <taxon>Rhodobacterales</taxon>
        <taxon>Roseobacteraceae</taxon>
        <taxon>Tateyamaria</taxon>
    </lineage>
</organism>
<evidence type="ECO:0000259" key="1">
    <source>
        <dbReference type="Pfam" id="PF20056"/>
    </source>
</evidence>
<dbReference type="KEGG" id="tom:BWR18_01240"/>
<dbReference type="OrthoDB" id="7961152at2"/>
<accession>A0A1P8MR75</accession>
<gene>
    <name evidence="2" type="ORF">BWR18_01240</name>
</gene>
<dbReference type="Proteomes" id="UP000186336">
    <property type="component" value="Chromosome"/>
</dbReference>
<dbReference type="Pfam" id="PF20056">
    <property type="entry name" value="DUF6455"/>
    <property type="match status" value="1"/>
</dbReference>
<dbReference type="EMBL" id="CP019312">
    <property type="protein sequence ID" value="APX10479.1"/>
    <property type="molecule type" value="Genomic_DNA"/>
</dbReference>
<dbReference type="InterPro" id="IPR045601">
    <property type="entry name" value="DUF6455"/>
</dbReference>
<dbReference type="STRING" id="299262.BWR18_01240"/>
<protein>
    <recommendedName>
        <fullName evidence="1">DUF6455 domain-containing protein</fullName>
    </recommendedName>
</protein>
<proteinExistence type="predicted"/>
<sequence length="86" mass="9266">MTDARLKTHADLVDRMAAARGVDLQEAAMRAHLTPVDISDLVLNCVGCTKPDTCAQWLQAQQGTVSDTPSYCRNADAFAELAKTSD</sequence>